<feature type="transmembrane region" description="Helical" evidence="1">
    <location>
        <begin position="186"/>
        <end position="205"/>
    </location>
</feature>
<organism evidence="2 3">
    <name type="scientific">Nocardiopsis endophytica</name>
    <dbReference type="NCBI Taxonomy" id="3018445"/>
    <lineage>
        <taxon>Bacteria</taxon>
        <taxon>Bacillati</taxon>
        <taxon>Actinomycetota</taxon>
        <taxon>Actinomycetes</taxon>
        <taxon>Streptosporangiales</taxon>
        <taxon>Nocardiopsidaceae</taxon>
        <taxon>Nocardiopsis</taxon>
    </lineage>
</organism>
<sequence>MRTVRATGLLLLASAGFHFAVFLVLGGPWEGPVSWRKPVTFGVSFGLSVLTIAWIVDLLHLRGRLRAVLVGAFTSASVLEVALTSLQAWRGVPSHFNEETGFDTLVTRMLAFGGMVLILTVLTLTAASLRARPGVAPSMREALRAGLLALSASMAIGGVMIATGMARVNAGEPDLAYALAGSLRPAHAVTMHAVLLLPALAWLAARTLPDERARLRVVRAGIAVYAAVAAAVTALAATGVTAVGPGTAAMAAAGLVTTAGLAALAAGALRTPAEGDRERASGDALPR</sequence>
<feature type="transmembrane region" description="Helical" evidence="1">
    <location>
        <begin position="42"/>
        <end position="61"/>
    </location>
</feature>
<dbReference type="RefSeq" id="WP_270686183.1">
    <property type="nucleotide sequence ID" value="NZ_JAQFWQ010000035.1"/>
</dbReference>
<feature type="transmembrane region" description="Helical" evidence="1">
    <location>
        <begin position="143"/>
        <end position="166"/>
    </location>
</feature>
<proteinExistence type="predicted"/>
<protein>
    <recommendedName>
        <fullName evidence="4">DUF998 domain-containing protein</fullName>
    </recommendedName>
</protein>
<reference evidence="2 3" key="1">
    <citation type="submission" date="2023-01" db="EMBL/GenBank/DDBJ databases">
        <title>Draft genome sequence of Nocardiopsis sp. RSe5-2 isolated from halophytes.</title>
        <authorList>
            <person name="Duangmal K."/>
            <person name="Chantavorakit T."/>
        </authorList>
    </citation>
    <scope>NUCLEOTIDE SEQUENCE [LARGE SCALE GENOMIC DNA]</scope>
    <source>
        <strain evidence="2 3">RSe5-2</strain>
    </source>
</reference>
<keyword evidence="1" id="KW-0812">Transmembrane</keyword>
<evidence type="ECO:0000313" key="3">
    <source>
        <dbReference type="Proteomes" id="UP001527866"/>
    </source>
</evidence>
<keyword evidence="1" id="KW-0472">Membrane</keyword>
<name>A0ABT4U441_9ACTN</name>
<evidence type="ECO:0000313" key="2">
    <source>
        <dbReference type="EMBL" id="MDA2811728.1"/>
    </source>
</evidence>
<dbReference type="Proteomes" id="UP001527866">
    <property type="component" value="Unassembled WGS sequence"/>
</dbReference>
<accession>A0ABT4U441</accession>
<keyword evidence="3" id="KW-1185">Reference proteome</keyword>
<evidence type="ECO:0008006" key="4">
    <source>
        <dbReference type="Google" id="ProtNLM"/>
    </source>
</evidence>
<feature type="transmembrane region" description="Helical" evidence="1">
    <location>
        <begin position="68"/>
        <end position="89"/>
    </location>
</feature>
<dbReference type="EMBL" id="JAQFWQ010000035">
    <property type="protein sequence ID" value="MDA2811728.1"/>
    <property type="molecule type" value="Genomic_DNA"/>
</dbReference>
<feature type="transmembrane region" description="Helical" evidence="1">
    <location>
        <begin position="217"/>
        <end position="242"/>
    </location>
</feature>
<feature type="transmembrane region" description="Helical" evidence="1">
    <location>
        <begin position="109"/>
        <end position="131"/>
    </location>
</feature>
<keyword evidence="1" id="KW-1133">Transmembrane helix</keyword>
<gene>
    <name evidence="2" type="ORF">O4J56_13890</name>
</gene>
<comment type="caution">
    <text evidence="2">The sequence shown here is derived from an EMBL/GenBank/DDBJ whole genome shotgun (WGS) entry which is preliminary data.</text>
</comment>
<evidence type="ECO:0000256" key="1">
    <source>
        <dbReference type="SAM" id="Phobius"/>
    </source>
</evidence>
<feature type="transmembrane region" description="Helical" evidence="1">
    <location>
        <begin position="248"/>
        <end position="269"/>
    </location>
</feature>